<keyword evidence="1" id="KW-0472">Membrane</keyword>
<proteinExistence type="predicted"/>
<keyword evidence="1" id="KW-1133">Transmembrane helix</keyword>
<gene>
    <name evidence="2" type="primary">ATP8</name>
</gene>
<keyword evidence="2" id="KW-0496">Mitochondrion</keyword>
<accession>F4ZG81</accession>
<dbReference type="CTD" id="4509"/>
<evidence type="ECO:0000313" key="2">
    <source>
        <dbReference type="EMBL" id="ADL62590.1"/>
    </source>
</evidence>
<dbReference type="EMBL" id="HM856635">
    <property type="protein sequence ID" value="ADL62590.1"/>
    <property type="molecule type" value="Genomic_DNA"/>
</dbReference>
<feature type="transmembrane region" description="Helical" evidence="1">
    <location>
        <begin position="6"/>
        <end position="29"/>
    </location>
</feature>
<sequence>MPQFSPVSWISIFFFLTSTLVSTGAVNWWSSVGRYSTKLPSSVLASYQPHFFMWGKQRVKN</sequence>
<dbReference type="AlphaFoldDB" id="F4ZG81"/>
<keyword evidence="1" id="KW-0812">Transmembrane</keyword>
<name>F4ZG81_9BIVA</name>
<dbReference type="RefSeq" id="YP_004425014.1">
    <property type="nucleotide sequence ID" value="NC_015477.1"/>
</dbReference>
<evidence type="ECO:0000256" key="1">
    <source>
        <dbReference type="SAM" id="Phobius"/>
    </source>
</evidence>
<reference evidence="2" key="1">
    <citation type="journal article" date="2011" name="Mol. Biol. Evol.">
        <title>Novel protein genes in animal mtDNA: a new sex determination system in freshwater mussels (Bivalvia: Unionoida)?</title>
        <authorList>
            <person name="Breton S."/>
            <person name="Stewart D.T."/>
            <person name="Shepardson S."/>
            <person name="Trdan R.J."/>
            <person name="Bogan A.E."/>
            <person name="Chapman E.G."/>
            <person name="Ruminas A.J."/>
            <person name="Piontkivska H."/>
            <person name="Hoeh W.R."/>
        </authorList>
    </citation>
    <scope>NUCLEOTIDE SEQUENCE</scope>
    <source>
        <strain evidence="2">14GCP2-88</strain>
    </source>
</reference>
<dbReference type="GeneID" id="10549155"/>
<geneLocation type="mitochondrion" evidence="2"/>
<protein>
    <submittedName>
        <fullName evidence="2">ATP synthase F0 subunit 8</fullName>
    </submittedName>
</protein>
<organism evidence="2">
    <name type="scientific">Utterbackia peninsularis</name>
    <name type="common">peninsular floater</name>
    <dbReference type="NCBI Taxonomy" id="872316"/>
    <lineage>
        <taxon>Eukaryota</taxon>
        <taxon>Metazoa</taxon>
        <taxon>Spiralia</taxon>
        <taxon>Lophotrochozoa</taxon>
        <taxon>Mollusca</taxon>
        <taxon>Bivalvia</taxon>
        <taxon>Autobranchia</taxon>
        <taxon>Heteroconchia</taxon>
        <taxon>Palaeoheterodonta</taxon>
        <taxon>Unionida</taxon>
        <taxon>Unionoidea</taxon>
        <taxon>Unionidae</taxon>
        <taxon>Anodontinae</taxon>
        <taxon>Utterbackia</taxon>
    </lineage>
</organism>